<evidence type="ECO:0000313" key="1">
    <source>
        <dbReference type="EMBL" id="MFC7316115.1"/>
    </source>
</evidence>
<dbReference type="InterPro" id="IPR016181">
    <property type="entry name" value="Acyl_CoA_acyltransferase"/>
</dbReference>
<dbReference type="EMBL" id="JBHTBF010000001">
    <property type="protein sequence ID" value="MFC7316115.1"/>
    <property type="molecule type" value="Genomic_DNA"/>
</dbReference>
<evidence type="ECO:0000313" key="2">
    <source>
        <dbReference type="Proteomes" id="UP001596547"/>
    </source>
</evidence>
<reference evidence="1 2" key="1">
    <citation type="journal article" date="2019" name="Int. J. Syst. Evol. Microbiol.">
        <title>The Global Catalogue of Microorganisms (GCM) 10K type strain sequencing project: providing services to taxonomists for standard genome sequencing and annotation.</title>
        <authorList>
            <consortium name="The Broad Institute Genomics Platform"/>
            <consortium name="The Broad Institute Genome Sequencing Center for Infectious Disease"/>
            <person name="Wu L."/>
            <person name="Ma J."/>
        </authorList>
    </citation>
    <scope>NUCLEOTIDE SEQUENCE [LARGE SCALE GENOMIC DNA]</scope>
    <source>
        <strain evidence="1 2">PSR21</strain>
    </source>
</reference>
<dbReference type="Gene3D" id="3.40.630.30">
    <property type="match status" value="1"/>
</dbReference>
<gene>
    <name evidence="1" type="ORF">ACFQPE_04805</name>
</gene>
<name>A0ABD6A7E1_9EURY</name>
<dbReference type="RefSeq" id="WP_276305513.1">
    <property type="nucleotide sequence ID" value="NZ_CP119992.1"/>
</dbReference>
<protein>
    <submittedName>
        <fullName evidence="1">GNAT family N-acetyltransferase</fullName>
    </submittedName>
</protein>
<sequence length="119" mass="13505">MTDAEYDYRPVPDADVEAFRRLVTYAFRPTERPDPLDGPDDLPAPARIGARRGIYDGDELCCTGRHHWFTHRIRGERHAVGYLSVEEAARFGRLDASAEARETLSALFPPEETVLREGF</sequence>
<dbReference type="GeneID" id="79315097"/>
<accession>A0ABD6A7E1</accession>
<dbReference type="SUPFAM" id="SSF55729">
    <property type="entry name" value="Acyl-CoA N-acyltransferases (Nat)"/>
    <property type="match status" value="1"/>
</dbReference>
<organism evidence="1 2">
    <name type="scientific">Halomarina halobia</name>
    <dbReference type="NCBI Taxonomy" id="3033386"/>
    <lineage>
        <taxon>Archaea</taxon>
        <taxon>Methanobacteriati</taxon>
        <taxon>Methanobacteriota</taxon>
        <taxon>Stenosarchaea group</taxon>
        <taxon>Halobacteria</taxon>
        <taxon>Halobacteriales</taxon>
        <taxon>Natronomonadaceae</taxon>
        <taxon>Halomarina</taxon>
    </lineage>
</organism>
<dbReference type="Proteomes" id="UP001596547">
    <property type="component" value="Unassembled WGS sequence"/>
</dbReference>
<proteinExistence type="predicted"/>
<keyword evidence="2" id="KW-1185">Reference proteome</keyword>
<comment type="caution">
    <text evidence="1">The sequence shown here is derived from an EMBL/GenBank/DDBJ whole genome shotgun (WGS) entry which is preliminary data.</text>
</comment>
<dbReference type="AlphaFoldDB" id="A0ABD6A7E1"/>